<feature type="domain" description="Ig-like" evidence="8">
    <location>
        <begin position="383"/>
        <end position="470"/>
    </location>
</feature>
<comment type="subcellular location">
    <subcellularLocation>
        <location evidence="1">Membrane</location>
        <topology evidence="1">Single-pass type I membrane protein</topology>
    </subcellularLocation>
</comment>
<comment type="similarity">
    <text evidence="7">Belongs to the immunoglobulin superfamily. SIGLEC (sialic acid binding Ig-like lectin) family.</text>
</comment>
<dbReference type="AlphaFoldDB" id="A0A8C4DD02"/>
<dbReference type="GO" id="GO:0033691">
    <property type="term" value="F:sialic acid binding"/>
    <property type="evidence" value="ECO:0007669"/>
    <property type="project" value="TreeGrafter"/>
</dbReference>
<dbReference type="SUPFAM" id="SSF48726">
    <property type="entry name" value="Immunoglobulin"/>
    <property type="match status" value="4"/>
</dbReference>
<dbReference type="InterPro" id="IPR013106">
    <property type="entry name" value="Ig_V-set"/>
</dbReference>
<dbReference type="Pfam" id="PF07686">
    <property type="entry name" value="V-set"/>
    <property type="match status" value="1"/>
</dbReference>
<accession>A0A8C4DD02</accession>
<organism evidence="9 10">
    <name type="scientific">Dicentrarchus labrax</name>
    <name type="common">European seabass</name>
    <name type="synonym">Morone labrax</name>
    <dbReference type="NCBI Taxonomy" id="13489"/>
    <lineage>
        <taxon>Eukaryota</taxon>
        <taxon>Metazoa</taxon>
        <taxon>Chordata</taxon>
        <taxon>Craniata</taxon>
        <taxon>Vertebrata</taxon>
        <taxon>Euteleostomi</taxon>
        <taxon>Actinopterygii</taxon>
        <taxon>Neopterygii</taxon>
        <taxon>Teleostei</taxon>
        <taxon>Neoteleostei</taxon>
        <taxon>Acanthomorphata</taxon>
        <taxon>Eupercaria</taxon>
        <taxon>Moronidae</taxon>
        <taxon>Dicentrarchus</taxon>
    </lineage>
</organism>
<evidence type="ECO:0000259" key="8">
    <source>
        <dbReference type="PROSITE" id="PS50835"/>
    </source>
</evidence>
<evidence type="ECO:0000256" key="4">
    <source>
        <dbReference type="ARBA" id="ARBA00022889"/>
    </source>
</evidence>
<keyword evidence="6" id="KW-0472">Membrane</keyword>
<name>A0A8C4DD02_DICLA</name>
<evidence type="ECO:0000256" key="3">
    <source>
        <dbReference type="ARBA" id="ARBA00022734"/>
    </source>
</evidence>
<keyword evidence="5" id="KW-1133">Transmembrane helix</keyword>
<dbReference type="CDD" id="cd00096">
    <property type="entry name" value="Ig"/>
    <property type="match status" value="1"/>
</dbReference>
<sequence length="495" mass="54787">MLKFSRRLLMKETCDYGFCITLSEREITAEAGLCAVIPCSFTPGYGFTVSSVVWFKCEPSKPRCVESDIIFRSNKNRRNIQSGFEGRVSLLDPDVSLNNCSIIINDITESDSGSYQLRVNGIRYRTTDGFTFSPRATVSVKVNADLQAAQLSTVPSDLTQKPTVMIPLLTEGQHTTLTCTAPGLCSGSRPKITWIHSSTLTFNPSAEHHGTSVTCKVSFTNNITTEETVTLNVTCDVSFSTLNSEGETLNLTCSVESFPPALITWTKLSDKNMQNGTKTCLQEESGMGTFTIHKVTTKDSGQYICTAKHLNNTLKETVDVAVICKYTCTRQQNSCSFLLSFNNVTKTMSLGQRTTFKKTYFVTISYINFKYFIQIYFTDMKKPVITGNTNVEEGHALNLTCSVESFPLSNITWSNLGSNKNLHSEPNTDRQNNIGSAPLVIHKVTTKDSGQYICTAQHLNNTLKETVDVTVICKYTCSETGNSFLFFILSSNALL</sequence>
<dbReference type="GO" id="GO:0030246">
    <property type="term" value="F:carbohydrate binding"/>
    <property type="evidence" value="ECO:0007669"/>
    <property type="project" value="UniProtKB-KW"/>
</dbReference>
<proteinExistence type="inferred from homology"/>
<evidence type="ECO:0000256" key="5">
    <source>
        <dbReference type="ARBA" id="ARBA00022989"/>
    </source>
</evidence>
<dbReference type="InterPro" id="IPR007110">
    <property type="entry name" value="Ig-like_dom"/>
</dbReference>
<dbReference type="InterPro" id="IPR013783">
    <property type="entry name" value="Ig-like_fold"/>
</dbReference>
<reference evidence="9" key="2">
    <citation type="submission" date="2025-09" db="UniProtKB">
        <authorList>
            <consortium name="Ensembl"/>
        </authorList>
    </citation>
    <scope>IDENTIFICATION</scope>
</reference>
<dbReference type="Gene3D" id="2.60.40.10">
    <property type="entry name" value="Immunoglobulins"/>
    <property type="match status" value="4"/>
</dbReference>
<evidence type="ECO:0000313" key="9">
    <source>
        <dbReference type="Ensembl" id="ENSDLAP00005002619.2"/>
    </source>
</evidence>
<dbReference type="Proteomes" id="UP000694389">
    <property type="component" value="Unassembled WGS sequence"/>
</dbReference>
<dbReference type="Ensembl" id="ENSDLAT00005002708.2">
    <property type="protein sequence ID" value="ENSDLAP00005002619.2"/>
    <property type="gene ID" value="ENSDLAG00005001147.2"/>
</dbReference>
<evidence type="ECO:0000313" key="10">
    <source>
        <dbReference type="Proteomes" id="UP000694389"/>
    </source>
</evidence>
<evidence type="ECO:0000256" key="6">
    <source>
        <dbReference type="ARBA" id="ARBA00023136"/>
    </source>
</evidence>
<dbReference type="PROSITE" id="PS50835">
    <property type="entry name" value="IG_LIKE"/>
    <property type="match status" value="2"/>
</dbReference>
<dbReference type="SMART" id="SM00409">
    <property type="entry name" value="IG"/>
    <property type="match status" value="4"/>
</dbReference>
<dbReference type="InterPro" id="IPR003598">
    <property type="entry name" value="Ig_sub2"/>
</dbReference>
<dbReference type="InterPro" id="IPR003599">
    <property type="entry name" value="Ig_sub"/>
</dbReference>
<keyword evidence="4" id="KW-0130">Cell adhesion</keyword>
<dbReference type="GeneTree" id="ENSGT01150000286924"/>
<evidence type="ECO:0000256" key="7">
    <source>
        <dbReference type="ARBA" id="ARBA00038361"/>
    </source>
</evidence>
<keyword evidence="2" id="KW-0812">Transmembrane</keyword>
<reference evidence="9" key="1">
    <citation type="submission" date="2025-08" db="UniProtKB">
        <authorList>
            <consortium name="Ensembl"/>
        </authorList>
    </citation>
    <scope>IDENTIFICATION</scope>
</reference>
<dbReference type="SMART" id="SM00408">
    <property type="entry name" value="IGc2"/>
    <property type="match status" value="2"/>
</dbReference>
<keyword evidence="10" id="KW-1185">Reference proteome</keyword>
<dbReference type="GO" id="GO:0007155">
    <property type="term" value="P:cell adhesion"/>
    <property type="evidence" value="ECO:0007669"/>
    <property type="project" value="UniProtKB-KW"/>
</dbReference>
<protein>
    <recommendedName>
        <fullName evidence="8">Ig-like domain-containing protein</fullName>
    </recommendedName>
</protein>
<evidence type="ECO:0000256" key="2">
    <source>
        <dbReference type="ARBA" id="ARBA00022692"/>
    </source>
</evidence>
<dbReference type="InterPro" id="IPR051036">
    <property type="entry name" value="SIGLEC"/>
</dbReference>
<feature type="domain" description="Ig-like" evidence="8">
    <location>
        <begin position="162"/>
        <end position="321"/>
    </location>
</feature>
<dbReference type="PANTHER" id="PTHR12035:SF128">
    <property type="entry name" value="BRANCHED CHAIN KETO ACID DEHYDROGENASE E1 SUBUNIT BETA,-LIKE-RELATED"/>
    <property type="match status" value="1"/>
</dbReference>
<evidence type="ECO:0000256" key="1">
    <source>
        <dbReference type="ARBA" id="ARBA00004479"/>
    </source>
</evidence>
<dbReference type="InterPro" id="IPR036179">
    <property type="entry name" value="Ig-like_dom_sf"/>
</dbReference>
<dbReference type="Pfam" id="PF13927">
    <property type="entry name" value="Ig_3"/>
    <property type="match status" value="2"/>
</dbReference>
<dbReference type="PANTHER" id="PTHR12035">
    <property type="entry name" value="SIALIC ACID BINDING IMMUNOGLOBULIN-LIKE LECTIN"/>
    <property type="match status" value="1"/>
</dbReference>
<dbReference type="GO" id="GO:0005886">
    <property type="term" value="C:plasma membrane"/>
    <property type="evidence" value="ECO:0007669"/>
    <property type="project" value="TreeGrafter"/>
</dbReference>
<keyword evidence="3" id="KW-0430">Lectin</keyword>